<proteinExistence type="predicted"/>
<feature type="domain" description="Transposable element P transposase-like GTP-binding insertion" evidence="2">
    <location>
        <begin position="156"/>
        <end position="275"/>
    </location>
</feature>
<dbReference type="Pfam" id="PF21788">
    <property type="entry name" value="TNP-like_GBD"/>
    <property type="match status" value="1"/>
</dbReference>
<evidence type="ECO:0000259" key="2">
    <source>
        <dbReference type="Pfam" id="PF21788"/>
    </source>
</evidence>
<name>A0AAD8DN24_MYTSE</name>
<protein>
    <recommendedName>
        <fullName evidence="2">Transposable element P transposase-like GTP-binding insertion domain-containing protein</fullName>
    </recommendedName>
</protein>
<reference evidence="3" key="1">
    <citation type="submission" date="2023-03" db="EMBL/GenBank/DDBJ databases">
        <title>Chromosome-level genomes of two armyworms, Mythimna separata and Mythimna loreyi, provide insights into the biosynthesis and reception of sex pheromones.</title>
        <authorList>
            <person name="Zhao H."/>
        </authorList>
    </citation>
    <scope>NUCLEOTIDE SEQUENCE</scope>
    <source>
        <strain evidence="3">BeijingLab</strain>
        <tissue evidence="3">Pupa</tissue>
    </source>
</reference>
<evidence type="ECO:0000313" key="3">
    <source>
        <dbReference type="EMBL" id="KAJ8709375.1"/>
    </source>
</evidence>
<dbReference type="AlphaFoldDB" id="A0AAD8DN24"/>
<sequence length="465" mass="51190">MTIMASPKPYASVSEESSDVQVLDSNEPLVTVSSSVPVSSARVLDSIEPLVPTARVQVGSVNTDHDYLRKRRHVDHTYCKPEVVEKHSETDIVANAVGNTGLKPLALVCDQGTAFQAALKSLQEDTRRLQIIAGENIDGVIVINGQKLSVIHDPPHLIKGLRNNFLTKNISLNGQISKWNDIVDVYKTDCNHAQSRLLHKLTDEHVIPEKIKKMKVKNCTTVFSKTVAATLSYTAQFSHYADGTQVSSTLKNTAKVVSFFDDLFDSVNGTGFNKTSKGKPLRQAVTENSQHHEFWREAIKKLEQLKFVDKHGKETSNKLTQNHFTVTQVYHLRILSWFVYLSPLSYQPGLKLKAFKALQGKKDFTHIHVRLQLAVDEPVAGPSGLAAGSCGSLPAISEDEDEEDDDVPALPRPTGSSGRRMNPNSDELSTFIQRLELSTAGASSFGASTYSFGYTEHEVSEGAYG</sequence>
<feature type="compositionally biased region" description="Polar residues" evidence="1">
    <location>
        <begin position="414"/>
        <end position="425"/>
    </location>
</feature>
<evidence type="ECO:0000256" key="1">
    <source>
        <dbReference type="SAM" id="MobiDB-lite"/>
    </source>
</evidence>
<gene>
    <name evidence="3" type="ORF">PYW07_009201</name>
</gene>
<feature type="region of interest" description="Disordered" evidence="1">
    <location>
        <begin position="390"/>
        <end position="425"/>
    </location>
</feature>
<feature type="compositionally biased region" description="Acidic residues" evidence="1">
    <location>
        <begin position="397"/>
        <end position="407"/>
    </location>
</feature>
<dbReference type="InterPro" id="IPR048366">
    <property type="entry name" value="TNP-like_GBD"/>
</dbReference>
<organism evidence="3 4">
    <name type="scientific">Mythimna separata</name>
    <name type="common">Oriental armyworm</name>
    <name type="synonym">Pseudaletia separata</name>
    <dbReference type="NCBI Taxonomy" id="271217"/>
    <lineage>
        <taxon>Eukaryota</taxon>
        <taxon>Metazoa</taxon>
        <taxon>Ecdysozoa</taxon>
        <taxon>Arthropoda</taxon>
        <taxon>Hexapoda</taxon>
        <taxon>Insecta</taxon>
        <taxon>Pterygota</taxon>
        <taxon>Neoptera</taxon>
        <taxon>Endopterygota</taxon>
        <taxon>Lepidoptera</taxon>
        <taxon>Glossata</taxon>
        <taxon>Ditrysia</taxon>
        <taxon>Noctuoidea</taxon>
        <taxon>Noctuidae</taxon>
        <taxon>Noctuinae</taxon>
        <taxon>Hadenini</taxon>
        <taxon>Mythimna</taxon>
    </lineage>
</organism>
<dbReference type="Proteomes" id="UP001231518">
    <property type="component" value="Chromosome 22"/>
</dbReference>
<accession>A0AAD8DN24</accession>
<evidence type="ECO:0000313" key="4">
    <source>
        <dbReference type="Proteomes" id="UP001231518"/>
    </source>
</evidence>
<dbReference type="EMBL" id="JARGEI010000024">
    <property type="protein sequence ID" value="KAJ8709375.1"/>
    <property type="molecule type" value="Genomic_DNA"/>
</dbReference>
<comment type="caution">
    <text evidence="3">The sequence shown here is derived from an EMBL/GenBank/DDBJ whole genome shotgun (WGS) entry which is preliminary data.</text>
</comment>
<keyword evidence="4" id="KW-1185">Reference proteome</keyword>